<gene>
    <name evidence="2" type="ORF">HNY73_020380</name>
</gene>
<evidence type="ECO:0000313" key="3">
    <source>
        <dbReference type="Proteomes" id="UP000807504"/>
    </source>
</evidence>
<organism evidence="2 3">
    <name type="scientific">Argiope bruennichi</name>
    <name type="common">Wasp spider</name>
    <name type="synonym">Aranea bruennichi</name>
    <dbReference type="NCBI Taxonomy" id="94029"/>
    <lineage>
        <taxon>Eukaryota</taxon>
        <taxon>Metazoa</taxon>
        <taxon>Ecdysozoa</taxon>
        <taxon>Arthropoda</taxon>
        <taxon>Chelicerata</taxon>
        <taxon>Arachnida</taxon>
        <taxon>Araneae</taxon>
        <taxon>Araneomorphae</taxon>
        <taxon>Entelegynae</taxon>
        <taxon>Araneoidea</taxon>
        <taxon>Araneidae</taxon>
        <taxon>Argiope</taxon>
    </lineage>
</organism>
<feature type="compositionally biased region" description="Basic residues" evidence="1">
    <location>
        <begin position="491"/>
        <end position="501"/>
    </location>
</feature>
<proteinExistence type="predicted"/>
<sequence>MAKPLDLRLKLTLEEMALRRVVVNLWNETDILSSLGQLQFQSLPENQRLREYRMAVNDKIKEKISKFVLPESLKKRMMDTVKPISWNLLSWEIIHKNILNWSNGSLRMPVLEQLSWTSVGTVDHRKTAEKLIHLYIIDDFIRYKLACLHCLVDHIPRLFDELAEHYKTYYVSKFPFSQIKMEMDFYWAFMLNGKEADLKRIAAADLPPDISFNQHAFALSAIYGNKGAAEYFFTQQTADERYTFLYKLAETIILNRSGRSPKWPCDIPTEKISEILCYLLSLMNPEQQMQALKNKPCDMFVCFLDWPWQDVALRIADLIWTFLPESEYCYLLERMNENTARTGYYLPDFYQKFFLDSPSEFKVHFINHECLHCSFFPKFLEAEDIETIRIILRNIDVKDKMKLGSCYNFFRLLDSLLMTDKSHLVKMCLGGVAPSKEDKDILKKTYMKFVTRTDRRRLKQRKCTWNQLFRDIDKTNESTSGKGSSNGKTLTKAKRHRRRRK</sequence>
<dbReference type="Proteomes" id="UP000807504">
    <property type="component" value="Unassembled WGS sequence"/>
</dbReference>
<evidence type="ECO:0000313" key="2">
    <source>
        <dbReference type="EMBL" id="KAF8767415.1"/>
    </source>
</evidence>
<protein>
    <submittedName>
        <fullName evidence="2">Uncharacterized protein</fullName>
    </submittedName>
</protein>
<dbReference type="EMBL" id="JABXBU010002230">
    <property type="protein sequence ID" value="KAF8767415.1"/>
    <property type="molecule type" value="Genomic_DNA"/>
</dbReference>
<feature type="compositionally biased region" description="Low complexity" evidence="1">
    <location>
        <begin position="477"/>
        <end position="490"/>
    </location>
</feature>
<name>A0A8T0EB47_ARGBR</name>
<keyword evidence="3" id="KW-1185">Reference proteome</keyword>
<comment type="caution">
    <text evidence="2">The sequence shown here is derived from an EMBL/GenBank/DDBJ whole genome shotgun (WGS) entry which is preliminary data.</text>
</comment>
<accession>A0A8T0EB47</accession>
<dbReference type="OrthoDB" id="6431550at2759"/>
<reference evidence="2" key="2">
    <citation type="submission" date="2020-06" db="EMBL/GenBank/DDBJ databases">
        <authorList>
            <person name="Sheffer M."/>
        </authorList>
    </citation>
    <scope>NUCLEOTIDE SEQUENCE</scope>
</reference>
<evidence type="ECO:0000256" key="1">
    <source>
        <dbReference type="SAM" id="MobiDB-lite"/>
    </source>
</evidence>
<dbReference type="AlphaFoldDB" id="A0A8T0EB47"/>
<feature type="region of interest" description="Disordered" evidence="1">
    <location>
        <begin position="475"/>
        <end position="501"/>
    </location>
</feature>
<reference evidence="2" key="1">
    <citation type="journal article" date="2020" name="bioRxiv">
        <title>Chromosome-level reference genome of the European wasp spider Argiope bruennichi: a resource for studies on range expansion and evolutionary adaptation.</title>
        <authorList>
            <person name="Sheffer M.M."/>
            <person name="Hoppe A."/>
            <person name="Krehenwinkel H."/>
            <person name="Uhl G."/>
            <person name="Kuss A.W."/>
            <person name="Jensen L."/>
            <person name="Jensen C."/>
            <person name="Gillespie R.G."/>
            <person name="Hoff K.J."/>
            <person name="Prost S."/>
        </authorList>
    </citation>
    <scope>NUCLEOTIDE SEQUENCE</scope>
</reference>